<dbReference type="SUPFAM" id="SSF52087">
    <property type="entry name" value="CRAL/TRIO domain"/>
    <property type="match status" value="1"/>
</dbReference>
<evidence type="ECO:0000313" key="1">
    <source>
        <dbReference type="EMBL" id="TGZ50229.1"/>
    </source>
</evidence>
<keyword evidence="2" id="KW-1185">Reference proteome</keyword>
<evidence type="ECO:0000313" key="2">
    <source>
        <dbReference type="Proteomes" id="UP000310200"/>
    </source>
</evidence>
<proteinExistence type="predicted"/>
<sequence>MKSQWSSLAGSLETRGILVRNALIERLFRQTQSLHVKEFGSFMAELSHEDPLINMFNASIYIPANILPVECGGTDSTIQELTEYWKKLIEEN</sequence>
<gene>
    <name evidence="1" type="ORF">DBV15_02078</name>
</gene>
<name>A0A4S2KQ97_9HYME</name>
<organism evidence="1 2">
    <name type="scientific">Temnothorax longispinosus</name>
    <dbReference type="NCBI Taxonomy" id="300112"/>
    <lineage>
        <taxon>Eukaryota</taxon>
        <taxon>Metazoa</taxon>
        <taxon>Ecdysozoa</taxon>
        <taxon>Arthropoda</taxon>
        <taxon>Hexapoda</taxon>
        <taxon>Insecta</taxon>
        <taxon>Pterygota</taxon>
        <taxon>Neoptera</taxon>
        <taxon>Endopterygota</taxon>
        <taxon>Hymenoptera</taxon>
        <taxon>Apocrita</taxon>
        <taxon>Aculeata</taxon>
        <taxon>Formicoidea</taxon>
        <taxon>Formicidae</taxon>
        <taxon>Myrmicinae</taxon>
        <taxon>Temnothorax</taxon>
    </lineage>
</organism>
<dbReference type="Proteomes" id="UP000310200">
    <property type="component" value="Unassembled WGS sequence"/>
</dbReference>
<reference evidence="1 2" key="1">
    <citation type="journal article" date="2019" name="Philos. Trans. R. Soc. Lond., B, Biol. Sci.">
        <title>Ant behaviour and brain gene expression of defending hosts depend on the ecological success of the intruding social parasite.</title>
        <authorList>
            <person name="Kaur R."/>
            <person name="Stoldt M."/>
            <person name="Jongepier E."/>
            <person name="Feldmeyer B."/>
            <person name="Menzel F."/>
            <person name="Bornberg-Bauer E."/>
            <person name="Foitzik S."/>
        </authorList>
    </citation>
    <scope>NUCLEOTIDE SEQUENCE [LARGE SCALE GENOMIC DNA]</scope>
    <source>
        <tissue evidence="1">Whole body</tissue>
    </source>
</reference>
<dbReference type="EMBL" id="QBLH01002000">
    <property type="protein sequence ID" value="TGZ50229.1"/>
    <property type="molecule type" value="Genomic_DNA"/>
</dbReference>
<dbReference type="Gene3D" id="1.20.5.1200">
    <property type="entry name" value="Alpha-tocopherol transfer"/>
    <property type="match status" value="1"/>
</dbReference>
<protein>
    <submittedName>
        <fullName evidence="1">Uncharacterized protein</fullName>
    </submittedName>
</protein>
<comment type="caution">
    <text evidence="1">The sequence shown here is derived from an EMBL/GenBank/DDBJ whole genome shotgun (WGS) entry which is preliminary data.</text>
</comment>
<accession>A0A4S2KQ97</accession>
<dbReference type="AlphaFoldDB" id="A0A4S2KQ97"/>
<dbReference type="InterPro" id="IPR036865">
    <property type="entry name" value="CRAL-TRIO_dom_sf"/>
</dbReference>